<accession>A0AAE3IA05</accession>
<organism evidence="2 4">
    <name type="scientific">Halapricum hydrolyticum</name>
    <dbReference type="NCBI Taxonomy" id="2979991"/>
    <lineage>
        <taxon>Archaea</taxon>
        <taxon>Methanobacteriati</taxon>
        <taxon>Methanobacteriota</taxon>
        <taxon>Stenosarchaea group</taxon>
        <taxon>Halobacteria</taxon>
        <taxon>Halobacteriales</taxon>
        <taxon>Haloarculaceae</taxon>
        <taxon>Halapricum</taxon>
    </lineage>
</organism>
<dbReference type="Proteomes" id="UP001208186">
    <property type="component" value="Unassembled WGS sequence"/>
</dbReference>
<evidence type="ECO:0000313" key="3">
    <source>
        <dbReference type="Proteomes" id="UP001208186"/>
    </source>
</evidence>
<reference evidence="2" key="1">
    <citation type="submission" date="2023-02" db="EMBL/GenBank/DDBJ databases">
        <title>Enrichment on poylsaccharides allowed isolation of novel metabolic and taxonomic groups of Haloarchaea.</title>
        <authorList>
            <person name="Sorokin D.Y."/>
            <person name="Elcheninov A.G."/>
            <person name="Khizhniak T.V."/>
            <person name="Kolganova T.V."/>
            <person name="Kublanov I.V."/>
        </authorList>
    </citation>
    <scope>NUCLEOTIDE SEQUENCE</scope>
    <source>
        <strain evidence="1 3">HArc-curdl5-1</strain>
        <strain evidence="2">HArc-curdl7</strain>
    </source>
</reference>
<proteinExistence type="predicted"/>
<dbReference type="PROSITE" id="PS51318">
    <property type="entry name" value="TAT"/>
    <property type="match status" value="1"/>
</dbReference>
<dbReference type="EMBL" id="JAOPKD010000001">
    <property type="protein sequence ID" value="MCU4725799.1"/>
    <property type="molecule type" value="Genomic_DNA"/>
</dbReference>
<dbReference type="Proteomes" id="UP001209746">
    <property type="component" value="Unassembled WGS sequence"/>
</dbReference>
<dbReference type="AlphaFoldDB" id="A0AAE3IA05"/>
<gene>
    <name evidence="2" type="ORF">OB914_02275</name>
    <name evidence="1" type="ORF">OB916_00745</name>
</gene>
<evidence type="ECO:0000313" key="2">
    <source>
        <dbReference type="EMBL" id="MCU4725799.1"/>
    </source>
</evidence>
<dbReference type="InterPro" id="IPR006311">
    <property type="entry name" value="TAT_signal"/>
</dbReference>
<dbReference type="EMBL" id="JAOPKC010000001">
    <property type="protein sequence ID" value="MCU4716596.1"/>
    <property type="molecule type" value="Genomic_DNA"/>
</dbReference>
<evidence type="ECO:0000313" key="4">
    <source>
        <dbReference type="Proteomes" id="UP001209746"/>
    </source>
</evidence>
<protein>
    <submittedName>
        <fullName evidence="2">Uncharacterized protein</fullName>
    </submittedName>
</protein>
<sequence>MAPRQQTRRTVLKTISTGVVGGVALSGTAAAGERGLQRELAEVRSATAAYNNPANAEAAGYHAEEAPPVCGMGYHWMNLDLAMTFEVVKTKPEVLAYGERNGNLVLGAVEYAVPKGPEPFFPEPPEDLFENADPEWHVLELPPEAPAPTEELWTLHAWVHNYNPEGVFHPTNPRKLFHPDGCVGDH</sequence>
<evidence type="ECO:0000313" key="1">
    <source>
        <dbReference type="EMBL" id="MCU4716596.1"/>
    </source>
</evidence>
<comment type="caution">
    <text evidence="2">The sequence shown here is derived from an EMBL/GenBank/DDBJ whole genome shotgun (WGS) entry which is preliminary data.</text>
</comment>
<keyword evidence="3" id="KW-1185">Reference proteome</keyword>
<name>A0AAE3IA05_9EURY</name>
<dbReference type="RefSeq" id="WP_315907365.1">
    <property type="nucleotide sequence ID" value="NZ_JAOPKC010000001.1"/>
</dbReference>